<reference evidence="2 3" key="1">
    <citation type="submission" date="2021-06" db="EMBL/GenBank/DDBJ databases">
        <authorList>
            <person name="Palmer J.M."/>
        </authorList>
    </citation>
    <scope>NUCLEOTIDE SEQUENCE [LARGE SCALE GENOMIC DNA]</scope>
    <source>
        <strain evidence="2 3">CL_MEX2019</strain>
        <tissue evidence="2">Muscle</tissue>
    </source>
</reference>
<feature type="region of interest" description="Disordered" evidence="1">
    <location>
        <begin position="96"/>
        <end position="133"/>
    </location>
</feature>
<name>A0ABU7CVI3_9TELE</name>
<sequence length="133" mass="14768">MYRRPLQVAARCALKAAASRGACAKLLEQEWWLRASAACQLTRSSCLTQSRPLHISTQLCNVKETPQHSQEEVGAFTKLIEAMGFSAPLRYNKWVTGQTKSGSRTPHENHTNEARDNARYGGAVVPPWSQAWG</sequence>
<comment type="caution">
    <text evidence="2">The sequence shown here is derived from an EMBL/GenBank/DDBJ whole genome shotgun (WGS) entry which is preliminary data.</text>
</comment>
<organism evidence="2 3">
    <name type="scientific">Characodon lateralis</name>
    <dbReference type="NCBI Taxonomy" id="208331"/>
    <lineage>
        <taxon>Eukaryota</taxon>
        <taxon>Metazoa</taxon>
        <taxon>Chordata</taxon>
        <taxon>Craniata</taxon>
        <taxon>Vertebrata</taxon>
        <taxon>Euteleostomi</taxon>
        <taxon>Actinopterygii</taxon>
        <taxon>Neopterygii</taxon>
        <taxon>Teleostei</taxon>
        <taxon>Neoteleostei</taxon>
        <taxon>Acanthomorphata</taxon>
        <taxon>Ovalentaria</taxon>
        <taxon>Atherinomorphae</taxon>
        <taxon>Cyprinodontiformes</taxon>
        <taxon>Goodeidae</taxon>
        <taxon>Characodon</taxon>
    </lineage>
</organism>
<feature type="compositionally biased region" description="Basic and acidic residues" evidence="1">
    <location>
        <begin position="105"/>
        <end position="118"/>
    </location>
</feature>
<evidence type="ECO:0000313" key="2">
    <source>
        <dbReference type="EMBL" id="MED6265890.1"/>
    </source>
</evidence>
<protein>
    <submittedName>
        <fullName evidence="2">Uncharacterized protein</fullName>
    </submittedName>
</protein>
<dbReference type="EMBL" id="JAHUTJ010004417">
    <property type="protein sequence ID" value="MED6265890.1"/>
    <property type="molecule type" value="Genomic_DNA"/>
</dbReference>
<proteinExistence type="predicted"/>
<gene>
    <name evidence="2" type="ORF">CHARACLAT_030063</name>
</gene>
<evidence type="ECO:0000313" key="3">
    <source>
        <dbReference type="Proteomes" id="UP001352852"/>
    </source>
</evidence>
<keyword evidence="3" id="KW-1185">Reference proteome</keyword>
<evidence type="ECO:0000256" key="1">
    <source>
        <dbReference type="SAM" id="MobiDB-lite"/>
    </source>
</evidence>
<dbReference type="Proteomes" id="UP001352852">
    <property type="component" value="Unassembled WGS sequence"/>
</dbReference>
<feature type="non-terminal residue" evidence="2">
    <location>
        <position position="133"/>
    </location>
</feature>
<accession>A0ABU7CVI3</accession>